<feature type="transmembrane region" description="Helical" evidence="11">
    <location>
        <begin position="76"/>
        <end position="102"/>
    </location>
</feature>
<evidence type="ECO:0000256" key="9">
    <source>
        <dbReference type="ARBA" id="ARBA00023136"/>
    </source>
</evidence>
<dbReference type="GO" id="GO:0005886">
    <property type="term" value="C:plasma membrane"/>
    <property type="evidence" value="ECO:0007669"/>
    <property type="project" value="UniProtKB-SubCell"/>
</dbReference>
<comment type="function">
    <text evidence="1">Part of the ABC transporter complex MalEFGK involved in maltose/maltodextrin import. Probably responsible for the translocation of the substrate across the membrane.</text>
</comment>
<dbReference type="Proteomes" id="UP000182737">
    <property type="component" value="Unassembled WGS sequence"/>
</dbReference>
<evidence type="ECO:0000256" key="1">
    <source>
        <dbReference type="ARBA" id="ARBA00002264"/>
    </source>
</evidence>
<evidence type="ECO:0000256" key="5">
    <source>
        <dbReference type="ARBA" id="ARBA00022475"/>
    </source>
</evidence>
<keyword evidence="5" id="KW-1003">Cell membrane</keyword>
<name>A0A1I3KVF2_9SPIR</name>
<keyword evidence="6" id="KW-0762">Sugar transport</keyword>
<evidence type="ECO:0000256" key="2">
    <source>
        <dbReference type="ARBA" id="ARBA00004651"/>
    </source>
</evidence>
<evidence type="ECO:0000256" key="7">
    <source>
        <dbReference type="ARBA" id="ARBA00022692"/>
    </source>
</evidence>
<dbReference type="InterPro" id="IPR035906">
    <property type="entry name" value="MetI-like_sf"/>
</dbReference>
<feature type="transmembrane region" description="Helical" evidence="11">
    <location>
        <begin position="244"/>
        <end position="268"/>
    </location>
</feature>
<proteinExistence type="inferred from homology"/>
<evidence type="ECO:0000256" key="11">
    <source>
        <dbReference type="RuleBase" id="RU363032"/>
    </source>
</evidence>
<dbReference type="Gene3D" id="1.10.3720.10">
    <property type="entry name" value="MetI-like"/>
    <property type="match status" value="1"/>
</dbReference>
<dbReference type="AlphaFoldDB" id="A0A1I3KVF2"/>
<dbReference type="OrthoDB" id="9794684at2"/>
<keyword evidence="14" id="KW-1185">Reference proteome</keyword>
<comment type="subcellular location">
    <subcellularLocation>
        <location evidence="2 11">Cell membrane</location>
        <topology evidence="2 11">Multi-pass membrane protein</topology>
    </subcellularLocation>
</comment>
<dbReference type="PANTHER" id="PTHR32243:SF50">
    <property type="entry name" value="MALTOSE_MALTODEXTRIN TRANSPORT SYSTEM PERMEASE PROTEIN MALG"/>
    <property type="match status" value="1"/>
</dbReference>
<dbReference type="PANTHER" id="PTHR32243">
    <property type="entry name" value="MALTOSE TRANSPORT SYSTEM PERMEASE-RELATED"/>
    <property type="match status" value="1"/>
</dbReference>
<comment type="similarity">
    <text evidence="3">Belongs to the binding-protein-dependent transport system permease family. MalFG subfamily.</text>
</comment>
<dbReference type="Pfam" id="PF00528">
    <property type="entry name" value="BPD_transp_1"/>
    <property type="match status" value="1"/>
</dbReference>
<reference evidence="14" key="1">
    <citation type="submission" date="2016-10" db="EMBL/GenBank/DDBJ databases">
        <authorList>
            <person name="Varghese N."/>
            <person name="Submissions S."/>
        </authorList>
    </citation>
    <scope>NUCLEOTIDE SEQUENCE [LARGE SCALE GENOMIC DNA]</scope>
    <source>
        <strain evidence="14">XBD1002</strain>
    </source>
</reference>
<feature type="transmembrane region" description="Helical" evidence="11">
    <location>
        <begin position="12"/>
        <end position="34"/>
    </location>
</feature>
<dbReference type="SUPFAM" id="SSF161098">
    <property type="entry name" value="MetI-like"/>
    <property type="match status" value="1"/>
</dbReference>
<sequence>MKEKMERTNKISVSVVLLTIILVIQVLLVLYPLAFTISASFSDSNSLASTSIVPFKHKFSIYQYQRLFKESNYFHWYLNTLIIATSNMFITVFVCSLCGYIFSRFTFPFRKPIMASMIILQMFPSFIGMIATYVILWKLNALNTLWGLVLVYSTGSIPFNSWLMKGYFDTIPHDIAEAAYIDGATPLGAFIKVVVPAAKPQIIFLALTSFTGPWMDFIFPRLVLRTDSKKTLAVGLYEMINGRAADHFTMFAAGALLVAIPFTFLFVLGQKSLLQSLASTGGKE</sequence>
<dbReference type="CDD" id="cd06261">
    <property type="entry name" value="TM_PBP2"/>
    <property type="match status" value="1"/>
</dbReference>
<accession>A0A1I3KVF2</accession>
<evidence type="ECO:0000256" key="6">
    <source>
        <dbReference type="ARBA" id="ARBA00022597"/>
    </source>
</evidence>
<keyword evidence="9 11" id="KW-0472">Membrane</keyword>
<dbReference type="InterPro" id="IPR050901">
    <property type="entry name" value="BP-dep_ABC_trans_perm"/>
</dbReference>
<feature type="transmembrane region" description="Helical" evidence="11">
    <location>
        <begin position="145"/>
        <end position="163"/>
    </location>
</feature>
<keyword evidence="4 11" id="KW-0813">Transport</keyword>
<feature type="domain" description="ABC transmembrane type-1" evidence="12">
    <location>
        <begin position="77"/>
        <end position="269"/>
    </location>
</feature>
<keyword evidence="8 11" id="KW-1133">Transmembrane helix</keyword>
<protein>
    <recommendedName>
        <fullName evidence="10">Maltose/maltodextrin transport system permease protein MalG</fullName>
    </recommendedName>
</protein>
<gene>
    <name evidence="13" type="ORF">SAMN04487775_105187</name>
</gene>
<evidence type="ECO:0000256" key="10">
    <source>
        <dbReference type="ARBA" id="ARBA00041109"/>
    </source>
</evidence>
<dbReference type="GO" id="GO:0015423">
    <property type="term" value="F:ABC-type maltose transporter activity"/>
    <property type="evidence" value="ECO:0007669"/>
    <property type="project" value="TreeGrafter"/>
</dbReference>
<organism evidence="13 14">
    <name type="scientific">Treponema bryantii</name>
    <dbReference type="NCBI Taxonomy" id="163"/>
    <lineage>
        <taxon>Bacteria</taxon>
        <taxon>Pseudomonadati</taxon>
        <taxon>Spirochaetota</taxon>
        <taxon>Spirochaetia</taxon>
        <taxon>Spirochaetales</taxon>
        <taxon>Treponemataceae</taxon>
        <taxon>Treponema</taxon>
    </lineage>
</organism>
<evidence type="ECO:0000256" key="4">
    <source>
        <dbReference type="ARBA" id="ARBA00022448"/>
    </source>
</evidence>
<evidence type="ECO:0000259" key="12">
    <source>
        <dbReference type="PROSITE" id="PS50928"/>
    </source>
</evidence>
<evidence type="ECO:0000313" key="13">
    <source>
        <dbReference type="EMBL" id="SFI76374.1"/>
    </source>
</evidence>
<keyword evidence="7 11" id="KW-0812">Transmembrane</keyword>
<dbReference type="GO" id="GO:0042956">
    <property type="term" value="P:maltodextrin transmembrane transport"/>
    <property type="evidence" value="ECO:0007669"/>
    <property type="project" value="TreeGrafter"/>
</dbReference>
<feature type="transmembrane region" description="Helical" evidence="11">
    <location>
        <begin position="114"/>
        <end position="139"/>
    </location>
</feature>
<feature type="transmembrane region" description="Helical" evidence="11">
    <location>
        <begin position="202"/>
        <end position="224"/>
    </location>
</feature>
<dbReference type="EMBL" id="FORI01000005">
    <property type="protein sequence ID" value="SFI76374.1"/>
    <property type="molecule type" value="Genomic_DNA"/>
</dbReference>
<evidence type="ECO:0000256" key="8">
    <source>
        <dbReference type="ARBA" id="ARBA00022989"/>
    </source>
</evidence>
<evidence type="ECO:0000256" key="3">
    <source>
        <dbReference type="ARBA" id="ARBA00009047"/>
    </source>
</evidence>
<evidence type="ECO:0000313" key="14">
    <source>
        <dbReference type="Proteomes" id="UP000182737"/>
    </source>
</evidence>
<dbReference type="PROSITE" id="PS50928">
    <property type="entry name" value="ABC_TM1"/>
    <property type="match status" value="1"/>
</dbReference>
<dbReference type="InterPro" id="IPR000515">
    <property type="entry name" value="MetI-like"/>
</dbReference>